<gene>
    <name evidence="1" type="ORF">SAMN05421544_1209</name>
</gene>
<dbReference type="EMBL" id="FNAS01000020">
    <property type="protein sequence ID" value="SDE71769.1"/>
    <property type="molecule type" value="Genomic_DNA"/>
</dbReference>
<accession>A0A1G7F7B9</accession>
<protein>
    <submittedName>
        <fullName evidence="1">Uncharacterized protein</fullName>
    </submittedName>
</protein>
<name>A0A1G7F7B9_9FLAO</name>
<sequence length="100" mass="12531">MIELRRKRQQKRRKGISKILITFGWKWNQIEITLFSYSNNTIYKNYYFDYIPELHEHLLYKKGTMKEKRRVFSEEIDYILNYPRTPVNNDYDFDYEKYSP</sequence>
<dbReference type="STRING" id="1071918.SAMN05421544_1209"/>
<evidence type="ECO:0000313" key="1">
    <source>
        <dbReference type="EMBL" id="SDE71769.1"/>
    </source>
</evidence>
<dbReference type="AlphaFoldDB" id="A0A1G7F7B9"/>
<dbReference type="Proteomes" id="UP000198517">
    <property type="component" value="Unassembled WGS sequence"/>
</dbReference>
<reference evidence="1 2" key="1">
    <citation type="submission" date="2016-10" db="EMBL/GenBank/DDBJ databases">
        <authorList>
            <person name="de Groot N.N."/>
        </authorList>
    </citation>
    <scope>NUCLEOTIDE SEQUENCE [LARGE SCALE GENOMIC DNA]</scope>
    <source>
        <strain evidence="1 2">DSM 24015</strain>
    </source>
</reference>
<dbReference type="RefSeq" id="WP_092737747.1">
    <property type="nucleotide sequence ID" value="NZ_FNAS01000020.1"/>
</dbReference>
<evidence type="ECO:0000313" key="2">
    <source>
        <dbReference type="Proteomes" id="UP000198517"/>
    </source>
</evidence>
<keyword evidence="2" id="KW-1185">Reference proteome</keyword>
<proteinExistence type="predicted"/>
<organism evidence="1 2">
    <name type="scientific">Riemerella columbipharyngis</name>
    <dbReference type="NCBI Taxonomy" id="1071918"/>
    <lineage>
        <taxon>Bacteria</taxon>
        <taxon>Pseudomonadati</taxon>
        <taxon>Bacteroidota</taxon>
        <taxon>Flavobacteriia</taxon>
        <taxon>Flavobacteriales</taxon>
        <taxon>Weeksellaceae</taxon>
        <taxon>Riemerella</taxon>
    </lineage>
</organism>